<protein>
    <submittedName>
        <fullName evidence="4">Putative histone acetyltransferase</fullName>
        <ecNumber evidence="4">2.3.1.48</ecNumber>
    </submittedName>
</protein>
<proteinExistence type="predicted"/>
<dbReference type="EMBL" id="PSQE01000005">
    <property type="protein sequence ID" value="RHN54006.1"/>
    <property type="molecule type" value="Genomic_DNA"/>
</dbReference>
<keyword evidence="3" id="KW-0862">Zinc</keyword>
<dbReference type="EC" id="2.3.1.48" evidence="4"/>
<dbReference type="InterPro" id="IPR011011">
    <property type="entry name" value="Znf_FYVE_PHD"/>
</dbReference>
<dbReference type="InterPro" id="IPR013083">
    <property type="entry name" value="Znf_RING/FYVE/PHD"/>
</dbReference>
<evidence type="ECO:0000256" key="1">
    <source>
        <dbReference type="ARBA" id="ARBA00022723"/>
    </source>
</evidence>
<evidence type="ECO:0000313" key="4">
    <source>
        <dbReference type="EMBL" id="RHN54006.1"/>
    </source>
</evidence>
<name>A0A396HL25_MEDTR</name>
<keyword evidence="1" id="KW-0479">Metal-binding</keyword>
<dbReference type="SUPFAM" id="SSF57903">
    <property type="entry name" value="FYVE/PHD zinc finger"/>
    <property type="match status" value="1"/>
</dbReference>
<gene>
    <name evidence="4" type="ORF">MtrunA17_Chr5g0402011</name>
</gene>
<evidence type="ECO:0000256" key="3">
    <source>
        <dbReference type="ARBA" id="ARBA00022833"/>
    </source>
</evidence>
<sequence>MFLDIIPDENYPAEFSYRSRWVECNKCERWQHQICALYNKKADLDCSAEYIYVLYATKKKLERECMFPYQRRLILVLRTFQELC</sequence>
<comment type="caution">
    <text evidence="4">The sequence shown here is derived from an EMBL/GenBank/DDBJ whole genome shotgun (WGS) entry which is preliminary data.</text>
</comment>
<dbReference type="Proteomes" id="UP000265566">
    <property type="component" value="Chromosome 5"/>
</dbReference>
<dbReference type="GO" id="GO:0061733">
    <property type="term" value="F:protein-lysine-acetyltransferase activity"/>
    <property type="evidence" value="ECO:0007669"/>
    <property type="project" value="UniProtKB-EC"/>
</dbReference>
<keyword evidence="4" id="KW-0808">Transferase</keyword>
<dbReference type="AlphaFoldDB" id="A0A396HL25"/>
<keyword evidence="4" id="KW-0012">Acyltransferase</keyword>
<organism evidence="4">
    <name type="scientific">Medicago truncatula</name>
    <name type="common">Barrel medic</name>
    <name type="synonym">Medicago tribuloides</name>
    <dbReference type="NCBI Taxonomy" id="3880"/>
    <lineage>
        <taxon>Eukaryota</taxon>
        <taxon>Viridiplantae</taxon>
        <taxon>Streptophyta</taxon>
        <taxon>Embryophyta</taxon>
        <taxon>Tracheophyta</taxon>
        <taxon>Spermatophyta</taxon>
        <taxon>Magnoliopsida</taxon>
        <taxon>eudicotyledons</taxon>
        <taxon>Gunneridae</taxon>
        <taxon>Pentapetalae</taxon>
        <taxon>rosids</taxon>
        <taxon>fabids</taxon>
        <taxon>Fabales</taxon>
        <taxon>Fabaceae</taxon>
        <taxon>Papilionoideae</taxon>
        <taxon>50 kb inversion clade</taxon>
        <taxon>NPAAA clade</taxon>
        <taxon>Hologalegina</taxon>
        <taxon>IRL clade</taxon>
        <taxon>Trifolieae</taxon>
        <taxon>Medicago</taxon>
    </lineage>
</organism>
<dbReference type="Gramene" id="rna28981">
    <property type="protein sequence ID" value="RHN54006.1"/>
    <property type="gene ID" value="gene28981"/>
</dbReference>
<dbReference type="GO" id="GO:0008270">
    <property type="term" value="F:zinc ion binding"/>
    <property type="evidence" value="ECO:0007669"/>
    <property type="project" value="UniProtKB-KW"/>
</dbReference>
<accession>A0A396HL25</accession>
<reference evidence="4" key="1">
    <citation type="journal article" date="2018" name="Nat. Plants">
        <title>Whole-genome landscape of Medicago truncatula symbiotic genes.</title>
        <authorList>
            <person name="Pecrix Y."/>
            <person name="Gamas P."/>
            <person name="Carrere S."/>
        </authorList>
    </citation>
    <scope>NUCLEOTIDE SEQUENCE</scope>
    <source>
        <tissue evidence="4">Leaves</tissue>
    </source>
</reference>
<dbReference type="Gene3D" id="3.30.40.10">
    <property type="entry name" value="Zinc/RING finger domain, C3HC4 (zinc finger)"/>
    <property type="match status" value="1"/>
</dbReference>
<keyword evidence="2" id="KW-0863">Zinc-finger</keyword>
<evidence type="ECO:0000256" key="2">
    <source>
        <dbReference type="ARBA" id="ARBA00022771"/>
    </source>
</evidence>